<dbReference type="InterPro" id="IPR036514">
    <property type="entry name" value="SGNH_hydro_sf"/>
</dbReference>
<evidence type="ECO:0000313" key="3">
    <source>
        <dbReference type="EMBL" id="MCT2592430.1"/>
    </source>
</evidence>
<evidence type="ECO:0000256" key="1">
    <source>
        <dbReference type="SAM" id="MobiDB-lite"/>
    </source>
</evidence>
<name>A0ABT2JX26_9ACTN</name>
<gene>
    <name evidence="3" type="ORF">LHJ74_21400</name>
</gene>
<comment type="caution">
    <text evidence="3">The sequence shown here is derived from an EMBL/GenBank/DDBJ whole genome shotgun (WGS) entry which is preliminary data.</text>
</comment>
<organism evidence="3 4">
    <name type="scientific">Streptomyces gossypii</name>
    <dbReference type="NCBI Taxonomy" id="2883101"/>
    <lineage>
        <taxon>Bacteria</taxon>
        <taxon>Bacillati</taxon>
        <taxon>Actinomycetota</taxon>
        <taxon>Actinomycetes</taxon>
        <taxon>Kitasatosporales</taxon>
        <taxon>Streptomycetaceae</taxon>
        <taxon>Streptomyces</taxon>
    </lineage>
</organism>
<dbReference type="GO" id="GO:0016787">
    <property type="term" value="F:hydrolase activity"/>
    <property type="evidence" value="ECO:0007669"/>
    <property type="project" value="UniProtKB-KW"/>
</dbReference>
<dbReference type="Pfam" id="PF13472">
    <property type="entry name" value="Lipase_GDSL_2"/>
    <property type="match status" value="1"/>
</dbReference>
<feature type="region of interest" description="Disordered" evidence="1">
    <location>
        <begin position="259"/>
        <end position="278"/>
    </location>
</feature>
<evidence type="ECO:0000313" key="4">
    <source>
        <dbReference type="Proteomes" id="UP001156389"/>
    </source>
</evidence>
<dbReference type="InterPro" id="IPR013830">
    <property type="entry name" value="SGNH_hydro"/>
</dbReference>
<proteinExistence type="predicted"/>
<dbReference type="SUPFAM" id="SSF52266">
    <property type="entry name" value="SGNH hydrolase"/>
    <property type="match status" value="1"/>
</dbReference>
<sequence length="278" mass="30261">MPELPHRLPEDDAPPPSPPPSPAPYARFVALGDSQTEGLGDGDEIRGYRGWADRFAERLAALNPDVQYANLAVRGRLAARIRAEQLPAALALKPDLAAVLAGLNDLIRPRYEPVAAERELEAMYAELTAAGARVVTFTFPDIARLAPSTRVLRPRVIDLNARIRAAARRHGVTVVDTFPLAFAADPRIWCLDRLHANSLGHTRIAAAAAHALDLPGSDDSWSRPLPPRPARHAWQQAATEAAWLGGFLGPWALRRLRGRSTGDGRTAKRPELAPVRRA</sequence>
<feature type="domain" description="SGNH hydrolase-type esterase" evidence="2">
    <location>
        <begin position="30"/>
        <end position="202"/>
    </location>
</feature>
<dbReference type="Gene3D" id="3.40.50.1110">
    <property type="entry name" value="SGNH hydrolase"/>
    <property type="match status" value="1"/>
</dbReference>
<reference evidence="3 4" key="1">
    <citation type="submission" date="2021-10" db="EMBL/GenBank/DDBJ databases">
        <title>Streptomyces gossypii sp. nov., isolated from soil collected from cotton field.</title>
        <authorList>
            <person name="Ge X."/>
            <person name="Chen X."/>
            <person name="Liu W."/>
        </authorList>
    </citation>
    <scope>NUCLEOTIDE SEQUENCE [LARGE SCALE GENOMIC DNA]</scope>
    <source>
        <strain evidence="3 4">N2-109</strain>
    </source>
</reference>
<dbReference type="CDD" id="cd01832">
    <property type="entry name" value="SGNH_hydrolase_like_1"/>
    <property type="match status" value="1"/>
</dbReference>
<feature type="region of interest" description="Disordered" evidence="1">
    <location>
        <begin position="1"/>
        <end position="25"/>
    </location>
</feature>
<dbReference type="PANTHER" id="PTHR43784:SF2">
    <property type="entry name" value="GDSL-LIKE LIPASE_ACYLHYDROLASE, PUTATIVE (AFU_ORTHOLOGUE AFUA_2G00820)-RELATED"/>
    <property type="match status" value="1"/>
</dbReference>
<dbReference type="PANTHER" id="PTHR43784">
    <property type="entry name" value="GDSL-LIKE LIPASE/ACYLHYDROLASE, PUTATIVE (AFU_ORTHOLOGUE AFUA_2G00820)-RELATED"/>
    <property type="match status" value="1"/>
</dbReference>
<feature type="compositionally biased region" description="Pro residues" evidence="1">
    <location>
        <begin position="14"/>
        <end position="23"/>
    </location>
</feature>
<keyword evidence="4" id="KW-1185">Reference proteome</keyword>
<evidence type="ECO:0000259" key="2">
    <source>
        <dbReference type="Pfam" id="PF13472"/>
    </source>
</evidence>
<feature type="compositionally biased region" description="Basic and acidic residues" evidence="1">
    <location>
        <begin position="1"/>
        <end position="10"/>
    </location>
</feature>
<dbReference type="RefSeq" id="WP_260219755.1">
    <property type="nucleotide sequence ID" value="NZ_JAJAGO010000010.1"/>
</dbReference>
<keyword evidence="3" id="KW-0378">Hydrolase</keyword>
<dbReference type="EMBL" id="JAJAGO010000010">
    <property type="protein sequence ID" value="MCT2592430.1"/>
    <property type="molecule type" value="Genomic_DNA"/>
</dbReference>
<dbReference type="InterPro" id="IPR053140">
    <property type="entry name" value="GDSL_Rv0518-like"/>
</dbReference>
<feature type="compositionally biased region" description="Basic and acidic residues" evidence="1">
    <location>
        <begin position="260"/>
        <end position="271"/>
    </location>
</feature>
<accession>A0ABT2JX26</accession>
<protein>
    <submittedName>
        <fullName evidence="3">SGNH/GDSL hydrolase family protein</fullName>
    </submittedName>
</protein>
<dbReference type="Proteomes" id="UP001156389">
    <property type="component" value="Unassembled WGS sequence"/>
</dbReference>